<name>A0A392RTC8_9FABA</name>
<evidence type="ECO:0000313" key="3">
    <source>
        <dbReference type="Proteomes" id="UP000265520"/>
    </source>
</evidence>
<dbReference type="Proteomes" id="UP000265520">
    <property type="component" value="Unassembled WGS sequence"/>
</dbReference>
<accession>A0A392RTC8</accession>
<feature type="non-terminal residue" evidence="2">
    <location>
        <position position="1"/>
    </location>
</feature>
<feature type="non-terminal residue" evidence="2">
    <location>
        <position position="120"/>
    </location>
</feature>
<feature type="compositionally biased region" description="Pro residues" evidence="1">
    <location>
        <begin position="107"/>
        <end position="120"/>
    </location>
</feature>
<feature type="compositionally biased region" description="Polar residues" evidence="1">
    <location>
        <begin position="15"/>
        <end position="28"/>
    </location>
</feature>
<feature type="compositionally biased region" description="Low complexity" evidence="1">
    <location>
        <begin position="61"/>
        <end position="95"/>
    </location>
</feature>
<proteinExistence type="predicted"/>
<protein>
    <submittedName>
        <fullName evidence="2">Uncharacterized protein</fullName>
    </submittedName>
</protein>
<evidence type="ECO:0000256" key="1">
    <source>
        <dbReference type="SAM" id="MobiDB-lite"/>
    </source>
</evidence>
<keyword evidence="3" id="KW-1185">Reference proteome</keyword>
<comment type="caution">
    <text evidence="2">The sequence shown here is derived from an EMBL/GenBank/DDBJ whole genome shotgun (WGS) entry which is preliminary data.</text>
</comment>
<reference evidence="2 3" key="1">
    <citation type="journal article" date="2018" name="Front. Plant Sci.">
        <title>Red Clover (Trifolium pratense) and Zigzag Clover (T. medium) - A Picture of Genomic Similarities and Differences.</title>
        <authorList>
            <person name="Dluhosova J."/>
            <person name="Istvanek J."/>
            <person name="Nedelnik J."/>
            <person name="Repkova J."/>
        </authorList>
    </citation>
    <scope>NUCLEOTIDE SEQUENCE [LARGE SCALE GENOMIC DNA]</scope>
    <source>
        <strain evidence="3">cv. 10/8</strain>
        <tissue evidence="2">Leaf</tissue>
    </source>
</reference>
<dbReference type="AlphaFoldDB" id="A0A392RTC8"/>
<dbReference type="EMBL" id="LXQA010273253">
    <property type="protein sequence ID" value="MCI39901.1"/>
    <property type="molecule type" value="Genomic_DNA"/>
</dbReference>
<sequence length="120" mass="13428">ANLNRFGNHQRLKKNPTNLNKFENSQRISIIEINHTRHQPHPAAPDQHHYTSLAPHNHNITSTPPTTTATTSSQHQQPTTTSTPPTTTTTPFDTTMEATPQTSRFAPKPPPQHQLPPNHN</sequence>
<feature type="region of interest" description="Disordered" evidence="1">
    <location>
        <begin position="1"/>
        <end position="120"/>
    </location>
</feature>
<organism evidence="2 3">
    <name type="scientific">Trifolium medium</name>
    <dbReference type="NCBI Taxonomy" id="97028"/>
    <lineage>
        <taxon>Eukaryota</taxon>
        <taxon>Viridiplantae</taxon>
        <taxon>Streptophyta</taxon>
        <taxon>Embryophyta</taxon>
        <taxon>Tracheophyta</taxon>
        <taxon>Spermatophyta</taxon>
        <taxon>Magnoliopsida</taxon>
        <taxon>eudicotyledons</taxon>
        <taxon>Gunneridae</taxon>
        <taxon>Pentapetalae</taxon>
        <taxon>rosids</taxon>
        <taxon>fabids</taxon>
        <taxon>Fabales</taxon>
        <taxon>Fabaceae</taxon>
        <taxon>Papilionoideae</taxon>
        <taxon>50 kb inversion clade</taxon>
        <taxon>NPAAA clade</taxon>
        <taxon>Hologalegina</taxon>
        <taxon>IRL clade</taxon>
        <taxon>Trifolieae</taxon>
        <taxon>Trifolium</taxon>
    </lineage>
</organism>
<evidence type="ECO:0000313" key="2">
    <source>
        <dbReference type="EMBL" id="MCI39901.1"/>
    </source>
</evidence>